<dbReference type="Proteomes" id="UP001165287">
    <property type="component" value="Unassembled WGS sequence"/>
</dbReference>
<keyword evidence="3" id="KW-1185">Reference proteome</keyword>
<accession>A0ABS7UZC1</accession>
<feature type="transmembrane region" description="Helical" evidence="1">
    <location>
        <begin position="27"/>
        <end position="53"/>
    </location>
</feature>
<evidence type="ECO:0000256" key="1">
    <source>
        <dbReference type="SAM" id="Phobius"/>
    </source>
</evidence>
<keyword evidence="1" id="KW-0812">Transmembrane</keyword>
<evidence type="ECO:0000313" key="3">
    <source>
        <dbReference type="Proteomes" id="UP001165287"/>
    </source>
</evidence>
<organism evidence="2 3">
    <name type="scientific">Metabacillus rhizolycopersici</name>
    <dbReference type="NCBI Taxonomy" id="2875709"/>
    <lineage>
        <taxon>Bacteria</taxon>
        <taxon>Bacillati</taxon>
        <taxon>Bacillota</taxon>
        <taxon>Bacilli</taxon>
        <taxon>Bacillales</taxon>
        <taxon>Bacillaceae</taxon>
        <taxon>Metabacillus</taxon>
    </lineage>
</organism>
<feature type="transmembrane region" description="Helical" evidence="1">
    <location>
        <begin position="73"/>
        <end position="92"/>
    </location>
</feature>
<keyword evidence="1" id="KW-0472">Membrane</keyword>
<comment type="caution">
    <text evidence="2">The sequence shown here is derived from an EMBL/GenBank/DDBJ whole genome shotgun (WGS) entry which is preliminary data.</text>
</comment>
<keyword evidence="1" id="KW-1133">Transmembrane helix</keyword>
<dbReference type="RefSeq" id="WP_224142016.1">
    <property type="nucleotide sequence ID" value="NZ_JAIQUM010000127.1"/>
</dbReference>
<evidence type="ECO:0008006" key="4">
    <source>
        <dbReference type="Google" id="ProtNLM"/>
    </source>
</evidence>
<reference evidence="2" key="1">
    <citation type="submission" date="2024-05" db="EMBL/GenBank/DDBJ databases">
        <title>Metabacillus sp. nov., isolated from the rhizosphere soil of tomato plants.</title>
        <authorList>
            <person name="Ma R."/>
        </authorList>
    </citation>
    <scope>NUCLEOTIDE SEQUENCE</scope>
    <source>
        <strain evidence="2">DBTR6</strain>
    </source>
</reference>
<proteinExistence type="predicted"/>
<evidence type="ECO:0000313" key="2">
    <source>
        <dbReference type="EMBL" id="MBZ5753604.1"/>
    </source>
</evidence>
<dbReference type="EMBL" id="JAIQUM010000127">
    <property type="protein sequence ID" value="MBZ5753604.1"/>
    <property type="molecule type" value="Genomic_DNA"/>
</dbReference>
<sequence length="106" mass="12126">MQVSETRKYGILKLQKNPKKVMILKKYFVFIISFILLYTVFQILSGVILTAFYTPDLSAIETTISQEVAFGKASSMPLIVTMLIATSAYFLSQKYLKLEKVKLMEE</sequence>
<protein>
    <recommendedName>
        <fullName evidence="4">DUF485 domain-containing protein</fullName>
    </recommendedName>
</protein>
<name>A0ABS7UZC1_9BACI</name>
<gene>
    <name evidence="2" type="ORF">K9V48_26125</name>
</gene>